<dbReference type="CDD" id="cd07067">
    <property type="entry name" value="HP_PGM_like"/>
    <property type="match status" value="1"/>
</dbReference>
<dbReference type="PANTHER" id="PTHR48100:SF54">
    <property type="entry name" value="PHOSPHATASE SPAC5H10.03-RELATED"/>
    <property type="match status" value="1"/>
</dbReference>
<accession>A0ABR4IDH6</accession>
<dbReference type="Proteomes" id="UP001610335">
    <property type="component" value="Unassembled WGS sequence"/>
</dbReference>
<dbReference type="Pfam" id="PF00300">
    <property type="entry name" value="His_Phos_1"/>
    <property type="match status" value="1"/>
</dbReference>
<evidence type="ECO:0000313" key="2">
    <source>
        <dbReference type="Proteomes" id="UP001610335"/>
    </source>
</evidence>
<proteinExistence type="predicted"/>
<keyword evidence="2" id="KW-1185">Reference proteome</keyword>
<gene>
    <name evidence="1" type="ORF">BDW59DRAFT_161806</name>
</gene>
<dbReference type="InterPro" id="IPR013078">
    <property type="entry name" value="His_Pase_superF_clade-1"/>
</dbReference>
<dbReference type="Gene3D" id="3.40.50.1240">
    <property type="entry name" value="Phosphoglycerate mutase-like"/>
    <property type="match status" value="1"/>
</dbReference>
<dbReference type="InterPro" id="IPR029033">
    <property type="entry name" value="His_PPase_superfam"/>
</dbReference>
<evidence type="ECO:0000313" key="1">
    <source>
        <dbReference type="EMBL" id="KAL2825329.1"/>
    </source>
</evidence>
<organism evidence="1 2">
    <name type="scientific">Aspergillus cavernicola</name>
    <dbReference type="NCBI Taxonomy" id="176166"/>
    <lineage>
        <taxon>Eukaryota</taxon>
        <taxon>Fungi</taxon>
        <taxon>Dikarya</taxon>
        <taxon>Ascomycota</taxon>
        <taxon>Pezizomycotina</taxon>
        <taxon>Eurotiomycetes</taxon>
        <taxon>Eurotiomycetidae</taxon>
        <taxon>Eurotiales</taxon>
        <taxon>Aspergillaceae</taxon>
        <taxon>Aspergillus</taxon>
        <taxon>Aspergillus subgen. Nidulantes</taxon>
    </lineage>
</organism>
<protein>
    <submittedName>
        <fullName evidence="1">Histidine phosphatase superfamily</fullName>
    </submittedName>
</protein>
<dbReference type="InterPro" id="IPR050275">
    <property type="entry name" value="PGM_Phosphatase"/>
</dbReference>
<name>A0ABR4IDH6_9EURO</name>
<comment type="caution">
    <text evidence="1">The sequence shown here is derived from an EMBL/GenBank/DDBJ whole genome shotgun (WGS) entry which is preliminary data.</text>
</comment>
<dbReference type="PANTHER" id="PTHR48100">
    <property type="entry name" value="BROAD-SPECIFICITY PHOSPHATASE YOR283W-RELATED"/>
    <property type="match status" value="1"/>
</dbReference>
<sequence>MVYRLHLVRHAEGTHNPTHDTSILDPPLTANGVQQCEELSEHFSFNERVGLVLTSPLRRTLQTALIGFRRCFDQRLELKSGIQSSSQICLDPDLQAHSLRPCDTGSEILTLRSEFPDLPWDIFALDPTFPAKEGLYAPDIEALEARGRRVRCRLRRVFEELENSSRPDVVVVTHGGFMRFVTGEKGMGFDPAMPRTFLVNFESDSRMKLELDLSGCSTLE</sequence>
<reference evidence="1 2" key="1">
    <citation type="submission" date="2024-07" db="EMBL/GenBank/DDBJ databases">
        <title>Section-level genome sequencing and comparative genomics of Aspergillus sections Usti and Cavernicolus.</title>
        <authorList>
            <consortium name="Lawrence Berkeley National Laboratory"/>
            <person name="Nybo J.L."/>
            <person name="Vesth T.C."/>
            <person name="Theobald S."/>
            <person name="Frisvad J.C."/>
            <person name="Larsen T.O."/>
            <person name="Kjaerboelling I."/>
            <person name="Rothschild-Mancinelli K."/>
            <person name="Lyhne E.K."/>
            <person name="Kogle M.E."/>
            <person name="Barry K."/>
            <person name="Clum A."/>
            <person name="Na H."/>
            <person name="Ledsgaard L."/>
            <person name="Lin J."/>
            <person name="Lipzen A."/>
            <person name="Kuo A."/>
            <person name="Riley R."/>
            <person name="Mondo S."/>
            <person name="LaButti K."/>
            <person name="Haridas S."/>
            <person name="Pangalinan J."/>
            <person name="Salamov A.A."/>
            <person name="Simmons B.A."/>
            <person name="Magnuson J.K."/>
            <person name="Chen J."/>
            <person name="Drula E."/>
            <person name="Henrissat B."/>
            <person name="Wiebenga A."/>
            <person name="Lubbers R.J."/>
            <person name="Gomes A.C."/>
            <person name="Makela M.R."/>
            <person name="Stajich J."/>
            <person name="Grigoriev I.V."/>
            <person name="Mortensen U.H."/>
            <person name="De vries R.P."/>
            <person name="Baker S.E."/>
            <person name="Andersen M.R."/>
        </authorList>
    </citation>
    <scope>NUCLEOTIDE SEQUENCE [LARGE SCALE GENOMIC DNA]</scope>
    <source>
        <strain evidence="1 2">CBS 600.67</strain>
    </source>
</reference>
<dbReference type="SMART" id="SM00855">
    <property type="entry name" value="PGAM"/>
    <property type="match status" value="1"/>
</dbReference>
<dbReference type="SUPFAM" id="SSF53254">
    <property type="entry name" value="Phosphoglycerate mutase-like"/>
    <property type="match status" value="1"/>
</dbReference>
<dbReference type="EMBL" id="JBFXLS010000037">
    <property type="protein sequence ID" value="KAL2825329.1"/>
    <property type="molecule type" value="Genomic_DNA"/>
</dbReference>